<feature type="region of interest" description="Disordered" evidence="1">
    <location>
        <begin position="120"/>
        <end position="308"/>
    </location>
</feature>
<dbReference type="AlphaFoldDB" id="A0AAV9JQX4"/>
<feature type="region of interest" description="Disordered" evidence="1">
    <location>
        <begin position="1"/>
        <end position="27"/>
    </location>
</feature>
<evidence type="ECO:0000256" key="1">
    <source>
        <dbReference type="SAM" id="MobiDB-lite"/>
    </source>
</evidence>
<feature type="compositionally biased region" description="Basic residues" evidence="1">
    <location>
        <begin position="78"/>
        <end position="88"/>
    </location>
</feature>
<keyword evidence="3" id="KW-1185">Reference proteome</keyword>
<protein>
    <submittedName>
        <fullName evidence="2">Uncharacterized protein</fullName>
    </submittedName>
</protein>
<sequence length="308" mass="34577">MNSTARILSFQPNSPSDVMPSSRKIKKHGRFHSINGFDLYDDEREARKEQVDIYTDPNARVPEMDEAEDNPFIGPKKSTSRPQRKGRRAPTAEEQEMEEAAQREEGVVYVFRGKKVFRRFSDPREERASSAGTEISDVPGQRTLRRQAGPAAQRPLTRSAIKPRLLFPSEEQLLERDQGLDDVDEEAVTDIEMPNASSPVKQKGKAHDLQTPTRHRFKPATPPRTSRATRSMDKNASPVQQTPIYEDEPEPMSVGADERFPAQSNRKPHSPFDTWQRTKTGRKRSGDAADGAGSGKRTRSSVAIESPA</sequence>
<organism evidence="2 3">
    <name type="scientific">Oleoguttula mirabilis</name>
    <dbReference type="NCBI Taxonomy" id="1507867"/>
    <lineage>
        <taxon>Eukaryota</taxon>
        <taxon>Fungi</taxon>
        <taxon>Dikarya</taxon>
        <taxon>Ascomycota</taxon>
        <taxon>Pezizomycotina</taxon>
        <taxon>Dothideomycetes</taxon>
        <taxon>Dothideomycetidae</taxon>
        <taxon>Mycosphaerellales</taxon>
        <taxon>Teratosphaeriaceae</taxon>
        <taxon>Oleoguttula</taxon>
    </lineage>
</organism>
<dbReference type="EMBL" id="JAVFHQ010000010">
    <property type="protein sequence ID" value="KAK4547764.1"/>
    <property type="molecule type" value="Genomic_DNA"/>
</dbReference>
<gene>
    <name evidence="2" type="ORF">LTR36_000722</name>
</gene>
<evidence type="ECO:0000313" key="2">
    <source>
        <dbReference type="EMBL" id="KAK4547764.1"/>
    </source>
</evidence>
<name>A0AAV9JQX4_9PEZI</name>
<feature type="compositionally biased region" description="Polar residues" evidence="1">
    <location>
        <begin position="1"/>
        <end position="16"/>
    </location>
</feature>
<evidence type="ECO:0000313" key="3">
    <source>
        <dbReference type="Proteomes" id="UP001324427"/>
    </source>
</evidence>
<feature type="compositionally biased region" description="Acidic residues" evidence="1">
    <location>
        <begin position="180"/>
        <end position="189"/>
    </location>
</feature>
<dbReference type="Proteomes" id="UP001324427">
    <property type="component" value="Unassembled WGS sequence"/>
</dbReference>
<feature type="region of interest" description="Disordered" evidence="1">
    <location>
        <begin position="40"/>
        <end position="105"/>
    </location>
</feature>
<proteinExistence type="predicted"/>
<comment type="caution">
    <text evidence="2">The sequence shown here is derived from an EMBL/GenBank/DDBJ whole genome shotgun (WGS) entry which is preliminary data.</text>
</comment>
<accession>A0AAV9JQX4</accession>
<reference evidence="2 3" key="1">
    <citation type="submission" date="2021-11" db="EMBL/GenBank/DDBJ databases">
        <title>Black yeast isolated from Biological Soil Crust.</title>
        <authorList>
            <person name="Kurbessoian T."/>
        </authorList>
    </citation>
    <scope>NUCLEOTIDE SEQUENCE [LARGE SCALE GENOMIC DNA]</scope>
    <source>
        <strain evidence="2 3">CCFEE 5522</strain>
    </source>
</reference>